<evidence type="ECO:0000313" key="1">
    <source>
        <dbReference type="EMBL" id="MDP0590022.1"/>
    </source>
</evidence>
<comment type="caution">
    <text evidence="1">The sequence shown here is derived from an EMBL/GenBank/DDBJ whole genome shotgun (WGS) entry which is preliminary data.</text>
</comment>
<reference evidence="1 2" key="1">
    <citation type="journal article" date="2023" name="bioRxiv">
        <title>An intranuclear bacterial parasite of deep-sea mussels expresses apoptosis inhibitors acquired from its host.</title>
        <authorList>
            <person name="Gonzalez Porras M.A."/>
            <person name="Assie A."/>
            <person name="Tietjen M."/>
            <person name="Violette M."/>
            <person name="Kleiner M."/>
            <person name="Gruber-Vodicka H."/>
            <person name="Dubilier N."/>
            <person name="Leisch N."/>
        </authorList>
    </citation>
    <scope>NUCLEOTIDE SEQUENCE [LARGE SCALE GENOMIC DNA]</scope>
    <source>
        <strain evidence="1">IAP13</strain>
    </source>
</reference>
<dbReference type="Proteomes" id="UP001178148">
    <property type="component" value="Unassembled WGS sequence"/>
</dbReference>
<organism evidence="1 2">
    <name type="scientific">Candidatus Endonucleibacter bathymodioli</name>
    <dbReference type="NCBI Taxonomy" id="539814"/>
    <lineage>
        <taxon>Bacteria</taxon>
        <taxon>Pseudomonadati</taxon>
        <taxon>Pseudomonadota</taxon>
        <taxon>Gammaproteobacteria</taxon>
        <taxon>Oceanospirillales</taxon>
        <taxon>Endozoicomonadaceae</taxon>
        <taxon>Candidatus Endonucleibacter</taxon>
    </lineage>
</organism>
<keyword evidence="2" id="KW-1185">Reference proteome</keyword>
<gene>
    <name evidence="1" type="ORF">QS748_12880</name>
</gene>
<sequence>MTEYRVSGGLRVDCLTDEYAIEMDFARKWSEAIGQSMEYSMLTEKKAGIVLILKKKSDYRYWKRLKKLIAHYQLPITVWQLGP</sequence>
<name>A0AA90SE32_9GAMM</name>
<evidence type="ECO:0000313" key="2">
    <source>
        <dbReference type="Proteomes" id="UP001178148"/>
    </source>
</evidence>
<proteinExistence type="predicted"/>
<dbReference type="AlphaFoldDB" id="A0AA90SE32"/>
<accession>A0AA90SE32</accession>
<dbReference type="EMBL" id="JASXSV010000027">
    <property type="protein sequence ID" value="MDP0590022.1"/>
    <property type="molecule type" value="Genomic_DNA"/>
</dbReference>
<protein>
    <submittedName>
        <fullName evidence="1">Uncharacterized protein</fullName>
    </submittedName>
</protein>